<comment type="caution">
    <text evidence="5">The sequence shown here is derived from an EMBL/GenBank/DDBJ whole genome shotgun (WGS) entry which is preliminary data.</text>
</comment>
<dbReference type="PANTHER" id="PTHR23044:SF61">
    <property type="entry name" value="3'-5' EXORIBONUCLEASE 1-RELATED"/>
    <property type="match status" value="1"/>
</dbReference>
<dbReference type="InterPro" id="IPR051274">
    <property type="entry name" value="3-5_Exoribonuclease"/>
</dbReference>
<dbReference type="NCBIfam" id="NF005838">
    <property type="entry name" value="PRK07748.1"/>
    <property type="match status" value="1"/>
</dbReference>
<keyword evidence="2" id="KW-0378">Hydrolase</keyword>
<dbReference type="RefSeq" id="WP_129729379.1">
    <property type="nucleotide sequence ID" value="NZ_JBHMAF010000004.1"/>
</dbReference>
<dbReference type="SUPFAM" id="SSF53098">
    <property type="entry name" value="Ribonuclease H-like"/>
    <property type="match status" value="1"/>
</dbReference>
<feature type="domain" description="Exonuclease" evidence="4">
    <location>
        <begin position="5"/>
        <end position="182"/>
    </location>
</feature>
<dbReference type="InterPro" id="IPR012337">
    <property type="entry name" value="RNaseH-like_sf"/>
</dbReference>
<gene>
    <name evidence="5" type="primary">kapD</name>
    <name evidence="5" type="ORF">ACFFMS_01015</name>
</gene>
<name>A0ABV5W971_9BACI</name>
<dbReference type="GO" id="GO:0004527">
    <property type="term" value="F:exonuclease activity"/>
    <property type="evidence" value="ECO:0007669"/>
    <property type="project" value="UniProtKB-KW"/>
</dbReference>
<accession>A0ABV5W971</accession>
<dbReference type="CDD" id="cd06133">
    <property type="entry name" value="ERI-1_3'hExo_like"/>
    <property type="match status" value="1"/>
</dbReference>
<evidence type="ECO:0000256" key="2">
    <source>
        <dbReference type="ARBA" id="ARBA00022801"/>
    </source>
</evidence>
<dbReference type="Gene3D" id="3.30.420.10">
    <property type="entry name" value="Ribonuclease H-like superfamily/Ribonuclease H"/>
    <property type="match status" value="1"/>
</dbReference>
<dbReference type="PANTHER" id="PTHR23044">
    <property type="entry name" value="3'-5' EXONUCLEASE ERI1-RELATED"/>
    <property type="match status" value="1"/>
</dbReference>
<dbReference type="InterPro" id="IPR013520">
    <property type="entry name" value="Ribonucl_H"/>
</dbReference>
<organism evidence="5 6">
    <name type="scientific">Ectobacillus funiculus</name>
    <dbReference type="NCBI Taxonomy" id="137993"/>
    <lineage>
        <taxon>Bacteria</taxon>
        <taxon>Bacillati</taxon>
        <taxon>Bacillota</taxon>
        <taxon>Bacilli</taxon>
        <taxon>Bacillales</taxon>
        <taxon>Bacillaceae</taxon>
        <taxon>Ectobacillus</taxon>
    </lineage>
</organism>
<keyword evidence="6" id="KW-1185">Reference proteome</keyword>
<keyword evidence="1" id="KW-0540">Nuclease</keyword>
<protein>
    <submittedName>
        <fullName evidence="5">3'-5' exonuclease KapD</fullName>
    </submittedName>
</protein>
<evidence type="ECO:0000259" key="4">
    <source>
        <dbReference type="SMART" id="SM00479"/>
    </source>
</evidence>
<dbReference type="Proteomes" id="UP001589609">
    <property type="component" value="Unassembled WGS sequence"/>
</dbReference>
<evidence type="ECO:0000313" key="5">
    <source>
        <dbReference type="EMBL" id="MFB9757137.1"/>
    </source>
</evidence>
<evidence type="ECO:0000256" key="1">
    <source>
        <dbReference type="ARBA" id="ARBA00022722"/>
    </source>
</evidence>
<evidence type="ECO:0000256" key="3">
    <source>
        <dbReference type="ARBA" id="ARBA00022839"/>
    </source>
</evidence>
<proteinExistence type="predicted"/>
<keyword evidence="3 5" id="KW-0269">Exonuclease</keyword>
<dbReference type="SMART" id="SM00479">
    <property type="entry name" value="EXOIII"/>
    <property type="match status" value="1"/>
</dbReference>
<dbReference type="EMBL" id="JBHMAF010000004">
    <property type="protein sequence ID" value="MFB9757137.1"/>
    <property type="molecule type" value="Genomic_DNA"/>
</dbReference>
<dbReference type="InterPro" id="IPR036397">
    <property type="entry name" value="RNaseH_sf"/>
</dbReference>
<reference evidence="5 6" key="1">
    <citation type="submission" date="2024-09" db="EMBL/GenBank/DDBJ databases">
        <authorList>
            <person name="Sun Q."/>
            <person name="Mori K."/>
        </authorList>
    </citation>
    <scope>NUCLEOTIDE SEQUENCE [LARGE SCALE GENOMIC DNA]</scope>
    <source>
        <strain evidence="5 6">JCM 11201</strain>
    </source>
</reference>
<dbReference type="InterPro" id="IPR047201">
    <property type="entry name" value="ERI-1_3'hExo-like"/>
</dbReference>
<dbReference type="Pfam" id="PF00929">
    <property type="entry name" value="RNase_T"/>
    <property type="match status" value="1"/>
</dbReference>
<evidence type="ECO:0000313" key="6">
    <source>
        <dbReference type="Proteomes" id="UP001589609"/>
    </source>
</evidence>
<sequence>MNEQQFLFVDFEFTMPENKRQPGGFVPEIIEVGIVAVVHDEVIDTFSSYVKPQKFPILTERCKKFLNIRQEAIDSGISFSELIERLMNYESTYPSTVVTWGNMDVKVLKQNCGLANISYPLKGKHRDLSLEYKRFFGDRNQTGLWKAIESYGKKGTGKHHRALDDALTTYSIFKLVEKDKEYLLKPAPTKIGDLVDFTKLMKKVSTN</sequence>